<organism evidence="1 2">
    <name type="scientific">Lachnoanaerobaculum umeaense</name>
    <dbReference type="NCBI Taxonomy" id="617123"/>
    <lineage>
        <taxon>Bacteria</taxon>
        <taxon>Bacillati</taxon>
        <taxon>Bacillota</taxon>
        <taxon>Clostridia</taxon>
        <taxon>Lachnospirales</taxon>
        <taxon>Lachnospiraceae</taxon>
        <taxon>Lachnoanaerobaculum</taxon>
    </lineage>
</organism>
<dbReference type="EMBL" id="CP032364">
    <property type="protein sequence ID" value="AYA99595.1"/>
    <property type="molecule type" value="Genomic_DNA"/>
</dbReference>
<evidence type="ECO:0000313" key="2">
    <source>
        <dbReference type="Proteomes" id="UP000265562"/>
    </source>
</evidence>
<dbReference type="AlphaFoldDB" id="A0A385Q071"/>
<reference evidence="1 2" key="1">
    <citation type="submission" date="2018-09" db="EMBL/GenBank/DDBJ databases">
        <title>Genome sequencing of Lachnoanaerobaculum umeaense DSM 23576.</title>
        <authorList>
            <person name="Kook J.-K."/>
            <person name="Park S.-N."/>
            <person name="Lim Y.K."/>
        </authorList>
    </citation>
    <scope>NUCLEOTIDE SEQUENCE [LARGE SCALE GENOMIC DNA]</scope>
    <source>
        <strain evidence="2">DSM 23576 \ CCUG 58757</strain>
    </source>
</reference>
<name>A0A385Q071_9FIRM</name>
<evidence type="ECO:0000313" key="1">
    <source>
        <dbReference type="EMBL" id="AYA99595.1"/>
    </source>
</evidence>
<protein>
    <submittedName>
        <fullName evidence="1">FHA domain-containing protein</fullName>
    </submittedName>
</protein>
<dbReference type="Gene3D" id="2.60.200.20">
    <property type="match status" value="1"/>
</dbReference>
<dbReference type="PROSITE" id="PS50006">
    <property type="entry name" value="FHA_DOMAIN"/>
    <property type="match status" value="1"/>
</dbReference>
<dbReference type="InterPro" id="IPR000253">
    <property type="entry name" value="FHA_dom"/>
</dbReference>
<accession>A0A385Q071</accession>
<gene>
    <name evidence="1" type="ORF">D4A81_06385</name>
</gene>
<proteinExistence type="predicted"/>
<sequence length="216" mass="24626">MAVVRCNQGHYYDDEKFSRCPHCGIFAGVEEKKNKNADKKGFFSAFTRTKDDSKTVAKHESNYTDNRPMEDTVTVSLESVEKAPVKKPSDDGKTIGMFSAAKGNDYVTGWLVCIDGVEKGRDFRIRHGFNWIGRDYDMDVILQCDISVSRQKHCAIVYDDRGNSFSIVPNAGNELYKNGEPIHEPEKIKTGDVIQVGMQRYEFIAFCREGREWEKE</sequence>
<dbReference type="Proteomes" id="UP000265562">
    <property type="component" value="Chromosome"/>
</dbReference>
<dbReference type="CDD" id="cd00060">
    <property type="entry name" value="FHA"/>
    <property type="match status" value="1"/>
</dbReference>
<keyword evidence="2" id="KW-1185">Reference proteome</keyword>
<dbReference type="Pfam" id="PF00498">
    <property type="entry name" value="FHA"/>
    <property type="match status" value="1"/>
</dbReference>
<dbReference type="KEGG" id="lua:D4A81_06385"/>
<dbReference type="SUPFAM" id="SSF49879">
    <property type="entry name" value="SMAD/FHA domain"/>
    <property type="match status" value="1"/>
</dbReference>
<dbReference type="OrthoDB" id="370565at2"/>
<dbReference type="InterPro" id="IPR008984">
    <property type="entry name" value="SMAD_FHA_dom_sf"/>
</dbReference>
<dbReference type="RefSeq" id="WP_111524845.1">
    <property type="nucleotide sequence ID" value="NZ_CP032364.1"/>
</dbReference>